<keyword evidence="2" id="KW-1133">Transmembrane helix</keyword>
<reference evidence="4" key="1">
    <citation type="journal article" date="2019" name="Int. J. Syst. Evol. Microbiol.">
        <title>The Global Catalogue of Microorganisms (GCM) 10K type strain sequencing project: providing services to taxonomists for standard genome sequencing and annotation.</title>
        <authorList>
            <consortium name="The Broad Institute Genomics Platform"/>
            <consortium name="The Broad Institute Genome Sequencing Center for Infectious Disease"/>
            <person name="Wu L."/>
            <person name="Ma J."/>
        </authorList>
    </citation>
    <scope>NUCLEOTIDE SEQUENCE [LARGE SCALE GENOMIC DNA]</scope>
    <source>
        <strain evidence="4">CGMCC 4.7178</strain>
    </source>
</reference>
<evidence type="ECO:0000313" key="4">
    <source>
        <dbReference type="Proteomes" id="UP000631535"/>
    </source>
</evidence>
<accession>A0ABQ2MHC0</accession>
<name>A0ABQ2MHC0_9ACTN</name>
<protein>
    <recommendedName>
        <fullName evidence="5">ABC transporter permease</fullName>
    </recommendedName>
</protein>
<dbReference type="RefSeq" id="WP_189038079.1">
    <property type="nucleotide sequence ID" value="NZ_BMMP01000010.1"/>
</dbReference>
<evidence type="ECO:0000256" key="1">
    <source>
        <dbReference type="SAM" id="MobiDB-lite"/>
    </source>
</evidence>
<proteinExistence type="predicted"/>
<feature type="region of interest" description="Disordered" evidence="1">
    <location>
        <begin position="1"/>
        <end position="28"/>
    </location>
</feature>
<evidence type="ECO:0008006" key="5">
    <source>
        <dbReference type="Google" id="ProtNLM"/>
    </source>
</evidence>
<feature type="transmembrane region" description="Helical" evidence="2">
    <location>
        <begin position="32"/>
        <end position="52"/>
    </location>
</feature>
<gene>
    <name evidence="3" type="ORF">GCM10012287_34610</name>
</gene>
<keyword evidence="4" id="KW-1185">Reference proteome</keyword>
<organism evidence="3 4">
    <name type="scientific">Streptomyces daqingensis</name>
    <dbReference type="NCBI Taxonomy" id="1472640"/>
    <lineage>
        <taxon>Bacteria</taxon>
        <taxon>Bacillati</taxon>
        <taxon>Actinomycetota</taxon>
        <taxon>Actinomycetes</taxon>
        <taxon>Kitasatosporales</taxon>
        <taxon>Streptomycetaceae</taxon>
        <taxon>Streptomyces</taxon>
    </lineage>
</organism>
<comment type="caution">
    <text evidence="3">The sequence shown here is derived from an EMBL/GenBank/DDBJ whole genome shotgun (WGS) entry which is preliminary data.</text>
</comment>
<dbReference type="EMBL" id="BMMP01000010">
    <property type="protein sequence ID" value="GGO51782.1"/>
    <property type="molecule type" value="Genomic_DNA"/>
</dbReference>
<keyword evidence="2" id="KW-0812">Transmembrane</keyword>
<evidence type="ECO:0000256" key="2">
    <source>
        <dbReference type="SAM" id="Phobius"/>
    </source>
</evidence>
<sequence length="82" mass="8604">MTTARARDDSPRSVTAARRQAPPSGGDGRELLPWWAAVLPVLAFALLLSLLIGGGDANAAAPQPWADVLAVVLERFEQALLG</sequence>
<keyword evidence="2" id="KW-0472">Membrane</keyword>
<dbReference type="Proteomes" id="UP000631535">
    <property type="component" value="Unassembled WGS sequence"/>
</dbReference>
<feature type="compositionally biased region" description="Basic and acidic residues" evidence="1">
    <location>
        <begin position="1"/>
        <end position="11"/>
    </location>
</feature>
<evidence type="ECO:0000313" key="3">
    <source>
        <dbReference type="EMBL" id="GGO51782.1"/>
    </source>
</evidence>